<name>A0A5C6B322_9BACT</name>
<dbReference type="Proteomes" id="UP000320176">
    <property type="component" value="Unassembled WGS sequence"/>
</dbReference>
<accession>A0A5C6B322</accession>
<sequence length="517" mass="57831">MIQFPAWTSTDCLRSFLLHLRLTTSTNASVVVAALLFQSLVLQSPLALSASAESVQRPNIVLVMTDDQGWGQTGYYNHPVLKTPNLDAMAASGLRFDRFYAGAPVCSPTRACVLTGRANDRTGVLSHGYALRRQEITLPQILRQHGYTTGHFGKWHLNGYRGPGAPILHSDDHNPGEFGFDDWLSVTNFFDRDPIMSRKGKFEEFQGDSSEIVVSEASKFITRQARSGKPFLAVLWFGSPHDPFLAADDDRGEFSELDPPSQHHYGELVAMDRSVGTLRKNLRELGIQKETLVWFCSDNGGLPKIKPDTVGGLRGNKGTVYEGGLRVPGIIEWEGRIDPRISRYPASVLDILPTVLELTQTPYPYPQRPLDGLSLVTVFDQEPARREKPIPFRQGGKAAWVDNRYKLLTTKMDSGKYELYDLESDPNETKDLFSDRSDLAGDMVHAFTQWSEGVDASVSGRDYPSGKVDAGEPEPRFWTQTEEYQPYLEQWADRWEYKSRLKPKANPKKSAKGAAAK</sequence>
<proteinExistence type="inferred from homology"/>
<keyword evidence="3 6" id="KW-0378">Hydrolase</keyword>
<dbReference type="Gene3D" id="3.40.720.10">
    <property type="entry name" value="Alkaline Phosphatase, subunit A"/>
    <property type="match status" value="1"/>
</dbReference>
<dbReference type="EC" id="3.1.6.1" evidence="6"/>
<dbReference type="PROSITE" id="PS00523">
    <property type="entry name" value="SULFATASE_1"/>
    <property type="match status" value="1"/>
</dbReference>
<keyword evidence="2" id="KW-0479">Metal-binding</keyword>
<protein>
    <submittedName>
        <fullName evidence="6">Arylsulfatase</fullName>
        <ecNumber evidence="6">3.1.6.1</ecNumber>
    </submittedName>
</protein>
<dbReference type="InterPro" id="IPR000917">
    <property type="entry name" value="Sulfatase_N"/>
</dbReference>
<evidence type="ECO:0000313" key="6">
    <source>
        <dbReference type="EMBL" id="TWU05646.1"/>
    </source>
</evidence>
<evidence type="ECO:0000256" key="3">
    <source>
        <dbReference type="ARBA" id="ARBA00022801"/>
    </source>
</evidence>
<dbReference type="AlphaFoldDB" id="A0A5C6B322"/>
<dbReference type="Gene3D" id="3.30.1120.10">
    <property type="match status" value="1"/>
</dbReference>
<comment type="caution">
    <text evidence="6">The sequence shown here is derived from an EMBL/GenBank/DDBJ whole genome shotgun (WGS) entry which is preliminary data.</text>
</comment>
<feature type="domain" description="Sulfatase N-terminal" evidence="5">
    <location>
        <begin position="58"/>
        <end position="360"/>
    </location>
</feature>
<dbReference type="RefSeq" id="WP_146518865.1">
    <property type="nucleotide sequence ID" value="NZ_CP151726.1"/>
</dbReference>
<dbReference type="SUPFAM" id="SSF53649">
    <property type="entry name" value="Alkaline phosphatase-like"/>
    <property type="match status" value="1"/>
</dbReference>
<dbReference type="PANTHER" id="PTHR42693:SF53">
    <property type="entry name" value="ENDO-4-O-SULFATASE"/>
    <property type="match status" value="1"/>
</dbReference>
<dbReference type="InterPro" id="IPR024607">
    <property type="entry name" value="Sulfatase_CS"/>
</dbReference>
<evidence type="ECO:0000256" key="2">
    <source>
        <dbReference type="ARBA" id="ARBA00022723"/>
    </source>
</evidence>
<evidence type="ECO:0000259" key="5">
    <source>
        <dbReference type="Pfam" id="PF00884"/>
    </source>
</evidence>
<keyword evidence="4" id="KW-0106">Calcium</keyword>
<dbReference type="Pfam" id="PF00884">
    <property type="entry name" value="Sulfatase"/>
    <property type="match status" value="1"/>
</dbReference>
<dbReference type="PANTHER" id="PTHR42693">
    <property type="entry name" value="ARYLSULFATASE FAMILY MEMBER"/>
    <property type="match status" value="1"/>
</dbReference>
<dbReference type="GO" id="GO:0004065">
    <property type="term" value="F:arylsulfatase activity"/>
    <property type="evidence" value="ECO:0007669"/>
    <property type="project" value="UniProtKB-EC"/>
</dbReference>
<reference evidence="6 7" key="1">
    <citation type="submission" date="2019-02" db="EMBL/GenBank/DDBJ databases">
        <title>Deep-cultivation of Planctomycetes and their phenomic and genomic characterization uncovers novel biology.</title>
        <authorList>
            <person name="Wiegand S."/>
            <person name="Jogler M."/>
            <person name="Boedeker C."/>
            <person name="Pinto D."/>
            <person name="Vollmers J."/>
            <person name="Rivas-Marin E."/>
            <person name="Kohn T."/>
            <person name="Peeters S.H."/>
            <person name="Heuer A."/>
            <person name="Rast P."/>
            <person name="Oberbeckmann S."/>
            <person name="Bunk B."/>
            <person name="Jeske O."/>
            <person name="Meyerdierks A."/>
            <person name="Storesund J.E."/>
            <person name="Kallscheuer N."/>
            <person name="Luecker S."/>
            <person name="Lage O.M."/>
            <person name="Pohl T."/>
            <person name="Merkel B.J."/>
            <person name="Hornburger P."/>
            <person name="Mueller R.-W."/>
            <person name="Bruemmer F."/>
            <person name="Labrenz M."/>
            <person name="Spormann A.M."/>
            <person name="Op Den Camp H."/>
            <person name="Overmann J."/>
            <person name="Amann R."/>
            <person name="Jetten M.S.M."/>
            <person name="Mascher T."/>
            <person name="Medema M.H."/>
            <person name="Devos D.P."/>
            <person name="Kaster A.-K."/>
            <person name="Ovreas L."/>
            <person name="Rohde M."/>
            <person name="Galperin M.Y."/>
            <person name="Jogler C."/>
        </authorList>
    </citation>
    <scope>NUCLEOTIDE SEQUENCE [LARGE SCALE GENOMIC DNA]</scope>
    <source>
        <strain evidence="6 7">Pla52n</strain>
    </source>
</reference>
<evidence type="ECO:0000313" key="7">
    <source>
        <dbReference type="Proteomes" id="UP000320176"/>
    </source>
</evidence>
<dbReference type="GO" id="GO:0046872">
    <property type="term" value="F:metal ion binding"/>
    <property type="evidence" value="ECO:0007669"/>
    <property type="project" value="UniProtKB-KW"/>
</dbReference>
<keyword evidence="7" id="KW-1185">Reference proteome</keyword>
<evidence type="ECO:0000256" key="1">
    <source>
        <dbReference type="ARBA" id="ARBA00008779"/>
    </source>
</evidence>
<dbReference type="OrthoDB" id="9783154at2"/>
<dbReference type="InterPro" id="IPR050738">
    <property type="entry name" value="Sulfatase"/>
</dbReference>
<organism evidence="6 7">
    <name type="scientific">Stieleria varia</name>
    <dbReference type="NCBI Taxonomy" id="2528005"/>
    <lineage>
        <taxon>Bacteria</taxon>
        <taxon>Pseudomonadati</taxon>
        <taxon>Planctomycetota</taxon>
        <taxon>Planctomycetia</taxon>
        <taxon>Pirellulales</taxon>
        <taxon>Pirellulaceae</taxon>
        <taxon>Stieleria</taxon>
    </lineage>
</organism>
<gene>
    <name evidence="6" type="primary">atsA_15</name>
    <name evidence="6" type="ORF">Pla52n_13610</name>
</gene>
<dbReference type="EMBL" id="SJPN01000002">
    <property type="protein sequence ID" value="TWU05646.1"/>
    <property type="molecule type" value="Genomic_DNA"/>
</dbReference>
<dbReference type="InterPro" id="IPR017850">
    <property type="entry name" value="Alkaline_phosphatase_core_sf"/>
</dbReference>
<comment type="similarity">
    <text evidence="1">Belongs to the sulfatase family.</text>
</comment>
<evidence type="ECO:0000256" key="4">
    <source>
        <dbReference type="ARBA" id="ARBA00022837"/>
    </source>
</evidence>